<dbReference type="Pfam" id="PF25917">
    <property type="entry name" value="BSH_RND"/>
    <property type="match status" value="1"/>
</dbReference>
<proteinExistence type="inferred from homology"/>
<accession>A0ABU0IXK3</accession>
<dbReference type="InterPro" id="IPR058792">
    <property type="entry name" value="Beta-barrel_RND_2"/>
</dbReference>
<dbReference type="Gene3D" id="2.40.420.20">
    <property type="match status" value="1"/>
</dbReference>
<evidence type="ECO:0000259" key="4">
    <source>
        <dbReference type="Pfam" id="PF25954"/>
    </source>
</evidence>
<name>A0ABU0IXK3_9CAUL</name>
<dbReference type="NCBIfam" id="TIGR01730">
    <property type="entry name" value="RND_mfp"/>
    <property type="match status" value="1"/>
</dbReference>
<dbReference type="Gene3D" id="2.40.50.100">
    <property type="match status" value="1"/>
</dbReference>
<feature type="chain" id="PRO_5045527855" evidence="2">
    <location>
        <begin position="27"/>
        <end position="336"/>
    </location>
</feature>
<organism evidence="5 6">
    <name type="scientific">Caulobacter ginsengisoli</name>
    <dbReference type="NCBI Taxonomy" id="400775"/>
    <lineage>
        <taxon>Bacteria</taxon>
        <taxon>Pseudomonadati</taxon>
        <taxon>Pseudomonadota</taxon>
        <taxon>Alphaproteobacteria</taxon>
        <taxon>Caulobacterales</taxon>
        <taxon>Caulobacteraceae</taxon>
        <taxon>Caulobacter</taxon>
    </lineage>
</organism>
<evidence type="ECO:0000313" key="5">
    <source>
        <dbReference type="EMBL" id="MDQ0466746.1"/>
    </source>
</evidence>
<feature type="signal peptide" evidence="2">
    <location>
        <begin position="1"/>
        <end position="26"/>
    </location>
</feature>
<dbReference type="Pfam" id="PF25954">
    <property type="entry name" value="Beta-barrel_RND_2"/>
    <property type="match status" value="1"/>
</dbReference>
<feature type="domain" description="CusB-like beta-barrel" evidence="4">
    <location>
        <begin position="204"/>
        <end position="256"/>
    </location>
</feature>
<evidence type="ECO:0000259" key="3">
    <source>
        <dbReference type="Pfam" id="PF25917"/>
    </source>
</evidence>
<protein>
    <submittedName>
        <fullName evidence="5">RND family efflux transporter MFP subunit</fullName>
    </submittedName>
</protein>
<dbReference type="Gene3D" id="1.10.287.470">
    <property type="entry name" value="Helix hairpin bin"/>
    <property type="match status" value="1"/>
</dbReference>
<dbReference type="EMBL" id="JAUSVS010000014">
    <property type="protein sequence ID" value="MDQ0466746.1"/>
    <property type="molecule type" value="Genomic_DNA"/>
</dbReference>
<gene>
    <name evidence="5" type="ORF">QO010_004542</name>
</gene>
<comment type="caution">
    <text evidence="5">The sequence shown here is derived from an EMBL/GenBank/DDBJ whole genome shotgun (WGS) entry which is preliminary data.</text>
</comment>
<dbReference type="PANTHER" id="PTHR30469:SF15">
    <property type="entry name" value="HLYD FAMILY OF SECRETION PROTEINS"/>
    <property type="match status" value="1"/>
</dbReference>
<keyword evidence="2" id="KW-0732">Signal</keyword>
<dbReference type="InterPro" id="IPR006143">
    <property type="entry name" value="RND_pump_MFP"/>
</dbReference>
<dbReference type="SUPFAM" id="SSF111369">
    <property type="entry name" value="HlyD-like secretion proteins"/>
    <property type="match status" value="1"/>
</dbReference>
<evidence type="ECO:0000313" key="6">
    <source>
        <dbReference type="Proteomes" id="UP001228905"/>
    </source>
</evidence>
<dbReference type="Gene3D" id="2.40.30.170">
    <property type="match status" value="1"/>
</dbReference>
<comment type="similarity">
    <text evidence="1">Belongs to the membrane fusion protein (MFP) (TC 8.A.1) family.</text>
</comment>
<dbReference type="Proteomes" id="UP001228905">
    <property type="component" value="Unassembled WGS sequence"/>
</dbReference>
<feature type="domain" description="Multidrug resistance protein MdtA-like barrel-sandwich hybrid" evidence="3">
    <location>
        <begin position="57"/>
        <end position="198"/>
    </location>
</feature>
<dbReference type="PROSITE" id="PS51257">
    <property type="entry name" value="PROKAR_LIPOPROTEIN"/>
    <property type="match status" value="1"/>
</dbReference>
<evidence type="ECO:0000256" key="1">
    <source>
        <dbReference type="ARBA" id="ARBA00009477"/>
    </source>
</evidence>
<keyword evidence="6" id="KW-1185">Reference proteome</keyword>
<reference evidence="5 6" key="1">
    <citation type="submission" date="2023-07" db="EMBL/GenBank/DDBJ databases">
        <title>Genomic Encyclopedia of Type Strains, Phase IV (KMG-IV): sequencing the most valuable type-strain genomes for metagenomic binning, comparative biology and taxonomic classification.</title>
        <authorList>
            <person name="Goeker M."/>
        </authorList>
    </citation>
    <scope>NUCLEOTIDE SEQUENCE [LARGE SCALE GENOMIC DNA]</scope>
    <source>
        <strain evidence="5 6">DSM 18695</strain>
    </source>
</reference>
<sequence>MRLAPILMAMILLAVAGCGRPEPASAPPVKASGERLVLARGPVDDLKPVTATVTTRNMAEARSRIGGILASLSVREGDTVRAGQVIGQVRDERLGLLTRADDAQVLAAAAEADRARADLKRIQSLFDKGIYAQARLDQARAGARSAEASLAAARAQRAAGADLAGQGTILAPATGRVLTAQTPVGSVVAAGQSVATITAGEPLLRIEVPEGQAASLRVGQAVSLQPGDLPGAAAAGQVIQVYPSVTAGQVTADVRVAGLSAVLVGSRVRVQLPVGQRQALTIPRRFIVSRYGLDYVRLLQANGSALETPVQTAPTGDPARVEILSGAAAGDVLVAP</sequence>
<dbReference type="PANTHER" id="PTHR30469">
    <property type="entry name" value="MULTIDRUG RESISTANCE PROTEIN MDTA"/>
    <property type="match status" value="1"/>
</dbReference>
<dbReference type="InterPro" id="IPR058625">
    <property type="entry name" value="MdtA-like_BSH"/>
</dbReference>
<dbReference type="RefSeq" id="WP_307352888.1">
    <property type="nucleotide sequence ID" value="NZ_JAUSVS010000014.1"/>
</dbReference>
<evidence type="ECO:0000256" key="2">
    <source>
        <dbReference type="SAM" id="SignalP"/>
    </source>
</evidence>